<evidence type="ECO:0000259" key="5">
    <source>
        <dbReference type="Pfam" id="PF22780"/>
    </source>
</evidence>
<reference evidence="7" key="1">
    <citation type="journal article" date="2019" name="Int. J. Syst. Evol. Microbiol.">
        <title>The Global Catalogue of Microorganisms (GCM) 10K type strain sequencing project: providing services to taxonomists for standard genome sequencing and annotation.</title>
        <authorList>
            <consortium name="The Broad Institute Genomics Platform"/>
            <consortium name="The Broad Institute Genome Sequencing Center for Infectious Disease"/>
            <person name="Wu L."/>
            <person name="Ma J."/>
        </authorList>
    </citation>
    <scope>NUCLEOTIDE SEQUENCE [LARGE SCALE GENOMIC DNA]</scope>
    <source>
        <strain evidence="7">CGMCC 4.7106</strain>
    </source>
</reference>
<comment type="cofactor">
    <cofactor evidence="1">
        <name>FAD</name>
        <dbReference type="ChEBI" id="CHEBI:57692"/>
    </cofactor>
</comment>
<comment type="caution">
    <text evidence="6">The sequence shown here is derived from an EMBL/GenBank/DDBJ whole genome shotgun (WGS) entry which is preliminary data.</text>
</comment>
<dbReference type="EMBL" id="JBHUIT010000017">
    <property type="protein sequence ID" value="MFD2257064.1"/>
    <property type="molecule type" value="Genomic_DNA"/>
</dbReference>
<dbReference type="Pfam" id="PF03486">
    <property type="entry name" value="HI0933_like"/>
    <property type="match status" value="1"/>
</dbReference>
<dbReference type="InterPro" id="IPR055178">
    <property type="entry name" value="RsdA/BaiN/AoA(So)-like_dom"/>
</dbReference>
<evidence type="ECO:0000256" key="3">
    <source>
        <dbReference type="ARBA" id="ARBA00022827"/>
    </source>
</evidence>
<dbReference type="PRINTS" id="PR00419">
    <property type="entry name" value="ADXRDTASE"/>
</dbReference>
<dbReference type="Pfam" id="PF22780">
    <property type="entry name" value="HI0933_like_1st"/>
    <property type="match status" value="1"/>
</dbReference>
<evidence type="ECO:0000313" key="7">
    <source>
        <dbReference type="Proteomes" id="UP001597375"/>
    </source>
</evidence>
<gene>
    <name evidence="6" type="ORF">ACFSSA_10270</name>
</gene>
<dbReference type="Gene3D" id="2.40.30.10">
    <property type="entry name" value="Translation factors"/>
    <property type="match status" value="1"/>
</dbReference>
<dbReference type="PANTHER" id="PTHR42887:SF1">
    <property type="entry name" value="BLR3961 PROTEIN"/>
    <property type="match status" value="1"/>
</dbReference>
<dbReference type="Gene3D" id="1.10.8.260">
    <property type="entry name" value="HI0933 insert domain-like"/>
    <property type="match status" value="1"/>
</dbReference>
<dbReference type="Gene3D" id="3.50.50.60">
    <property type="entry name" value="FAD/NAD(P)-binding domain"/>
    <property type="match status" value="1"/>
</dbReference>
<dbReference type="SUPFAM" id="SSF51905">
    <property type="entry name" value="FAD/NAD(P)-binding domain"/>
    <property type="match status" value="1"/>
</dbReference>
<dbReference type="InterPro" id="IPR023166">
    <property type="entry name" value="BaiN-like_dom_sf"/>
</dbReference>
<keyword evidence="2" id="KW-0285">Flavoprotein</keyword>
<keyword evidence="7" id="KW-1185">Reference proteome</keyword>
<dbReference type="PANTHER" id="PTHR42887">
    <property type="entry name" value="OS12G0638800 PROTEIN"/>
    <property type="match status" value="1"/>
</dbReference>
<dbReference type="InterPro" id="IPR004792">
    <property type="entry name" value="BaiN-like"/>
</dbReference>
<name>A0ABW5D9D9_9BACT</name>
<keyword evidence="3" id="KW-0274">FAD</keyword>
<dbReference type="Proteomes" id="UP001597375">
    <property type="component" value="Unassembled WGS sequence"/>
</dbReference>
<dbReference type="NCBIfam" id="TIGR00275">
    <property type="entry name" value="aminoacetone oxidase family FAD-binding enzyme"/>
    <property type="match status" value="1"/>
</dbReference>
<dbReference type="InterPro" id="IPR057661">
    <property type="entry name" value="RsdA/BaiN/AoA(So)_Rossmann"/>
</dbReference>
<dbReference type="RefSeq" id="WP_386820351.1">
    <property type="nucleotide sequence ID" value="NZ_JBHUIT010000017.1"/>
</dbReference>
<accession>A0ABW5D9D9</accession>
<feature type="domain" description="RsdA/BaiN/AoA(So)-like insert" evidence="5">
    <location>
        <begin position="189"/>
        <end position="272"/>
    </location>
</feature>
<dbReference type="InterPro" id="IPR036188">
    <property type="entry name" value="FAD/NAD-bd_sf"/>
</dbReference>
<organism evidence="6 7">
    <name type="scientific">Luteolibacter algae</name>
    <dbReference type="NCBI Taxonomy" id="454151"/>
    <lineage>
        <taxon>Bacteria</taxon>
        <taxon>Pseudomonadati</taxon>
        <taxon>Verrucomicrobiota</taxon>
        <taxon>Verrucomicrobiia</taxon>
        <taxon>Verrucomicrobiales</taxon>
        <taxon>Verrucomicrobiaceae</taxon>
        <taxon>Luteolibacter</taxon>
    </lineage>
</organism>
<dbReference type="NCBIfam" id="TIGR03862">
    <property type="entry name" value="flavo_PP4765"/>
    <property type="match status" value="1"/>
</dbReference>
<protein>
    <submittedName>
        <fullName evidence="6">NAD(P)/FAD-dependent oxidoreductase</fullName>
    </submittedName>
</protein>
<evidence type="ECO:0000256" key="2">
    <source>
        <dbReference type="ARBA" id="ARBA00022630"/>
    </source>
</evidence>
<dbReference type="SUPFAM" id="SSF160996">
    <property type="entry name" value="HI0933 insert domain-like"/>
    <property type="match status" value="1"/>
</dbReference>
<evidence type="ECO:0000313" key="6">
    <source>
        <dbReference type="EMBL" id="MFD2257064.1"/>
    </source>
</evidence>
<feature type="domain" description="RsdA/BaiN/AoA(So)-like Rossmann fold-like" evidence="4">
    <location>
        <begin position="5"/>
        <end position="381"/>
    </location>
</feature>
<dbReference type="InterPro" id="IPR022460">
    <property type="entry name" value="Flavoprotein_PP4765"/>
</dbReference>
<evidence type="ECO:0000256" key="1">
    <source>
        <dbReference type="ARBA" id="ARBA00001974"/>
    </source>
</evidence>
<proteinExistence type="predicted"/>
<evidence type="ECO:0000259" key="4">
    <source>
        <dbReference type="Pfam" id="PF03486"/>
    </source>
</evidence>
<sequence length="388" mass="41910">MEQIEVAIIGGGPAGLRAAEVAASAGRKVVVFDGKPSVGRKFLVAGKGGLNLTHGENFDQFTTRYCGGALWEELLRDFDPQALREWAHSLGQETFQASSGRIYPRSLKGAPLLRAWLGRLKELGVDIRPRHLWCSLERGMILNFQDQPSVQAKAIVFAMGGASWPKTGSDGAWVESFSKMNIGCTDLAASNCGWECDWTPEILTAAEGLPIKNICVSAGGKSLSGELLVTRYGLEGGTIYALGQQLRAMSRPAINIDFKPTFSVEQLVAKLDYGKGNLFRRASKLWKLSEPAAAILSRKSYRNGVELAMETKHCEIPLNCPRPIAEAISSAGGVRWDELDEKLMLVGIPGVFLCGEMIDWDAPTGGYLLQAAFATGTRAGREAAAYVA</sequence>